<proteinExistence type="predicted"/>
<feature type="chain" id="PRO_5025032402" description="DUF2147 domain-containing protein" evidence="2">
    <location>
        <begin position="31"/>
        <end position="188"/>
    </location>
</feature>
<reference evidence="4 5" key="1">
    <citation type="submission" date="2019-11" db="EMBL/GenBank/DDBJ databases">
        <authorList>
            <person name="Holert J."/>
        </authorList>
    </citation>
    <scope>NUCLEOTIDE SEQUENCE [LARGE SCALE GENOMIC DNA]</scope>
    <source>
        <strain evidence="4">SB11_3</strain>
    </source>
</reference>
<name>A0A5S9QD46_9GAMM</name>
<dbReference type="PANTHER" id="PTHR36919">
    <property type="entry name" value="BLR1215 PROTEIN"/>
    <property type="match status" value="1"/>
</dbReference>
<evidence type="ECO:0000256" key="2">
    <source>
        <dbReference type="SAM" id="SignalP"/>
    </source>
</evidence>
<dbReference type="InterPro" id="IPR019223">
    <property type="entry name" value="DUF2147"/>
</dbReference>
<organism evidence="4 5">
    <name type="scientific">BD1-7 clade bacterium</name>
    <dbReference type="NCBI Taxonomy" id="2029982"/>
    <lineage>
        <taxon>Bacteria</taxon>
        <taxon>Pseudomonadati</taxon>
        <taxon>Pseudomonadota</taxon>
        <taxon>Gammaproteobacteria</taxon>
        <taxon>Cellvibrionales</taxon>
        <taxon>Spongiibacteraceae</taxon>
        <taxon>BD1-7 clade</taxon>
    </lineage>
</organism>
<dbReference type="OrthoDB" id="9814399at2"/>
<feature type="region of interest" description="Disordered" evidence="1">
    <location>
        <begin position="168"/>
        <end position="188"/>
    </location>
</feature>
<gene>
    <name evidence="4" type="ORF">OPDIPICF_01730</name>
</gene>
<evidence type="ECO:0000313" key="5">
    <source>
        <dbReference type="Proteomes" id="UP000441399"/>
    </source>
</evidence>
<dbReference type="AlphaFoldDB" id="A0A5S9QD46"/>
<dbReference type="Proteomes" id="UP000441399">
    <property type="component" value="Unassembled WGS sequence"/>
</dbReference>
<protein>
    <recommendedName>
        <fullName evidence="3">DUF2147 domain-containing protein</fullName>
    </recommendedName>
</protein>
<feature type="domain" description="DUF2147" evidence="3">
    <location>
        <begin position="50"/>
        <end position="160"/>
    </location>
</feature>
<keyword evidence="2" id="KW-0732">Signal</keyword>
<feature type="signal peptide" evidence="2">
    <location>
        <begin position="1"/>
        <end position="30"/>
    </location>
</feature>
<feature type="compositionally biased region" description="Polar residues" evidence="1">
    <location>
        <begin position="177"/>
        <end position="188"/>
    </location>
</feature>
<dbReference type="Gene3D" id="2.40.128.520">
    <property type="match status" value="1"/>
</dbReference>
<evidence type="ECO:0000259" key="3">
    <source>
        <dbReference type="Pfam" id="PF09917"/>
    </source>
</evidence>
<dbReference type="EMBL" id="CACSIO010000023">
    <property type="protein sequence ID" value="CAA0115456.1"/>
    <property type="molecule type" value="Genomic_DNA"/>
</dbReference>
<sequence length="188" mass="20617">MSLALFTSLRSLAVSTALLLTAALSSLASAQIIGSDDGPLSPDLSNGYSGYFTTIDDKTNKPKSILRVTVKDNMLYAQVVKLLTKPQDSLCEKCPDNLKNKPVRGMYVINGLKRDGDEFSRGEILDPENGKTYKARVWPDEGNLKVRGYLGIFYRTQEWKANKNYVPETPVKAAPSPDNSEPANVADT</sequence>
<accession>A0A5S9QD46</accession>
<evidence type="ECO:0000256" key="1">
    <source>
        <dbReference type="SAM" id="MobiDB-lite"/>
    </source>
</evidence>
<keyword evidence="5" id="KW-1185">Reference proteome</keyword>
<evidence type="ECO:0000313" key="4">
    <source>
        <dbReference type="EMBL" id="CAA0115456.1"/>
    </source>
</evidence>
<dbReference type="Pfam" id="PF09917">
    <property type="entry name" value="DUF2147"/>
    <property type="match status" value="1"/>
</dbReference>
<dbReference type="PANTHER" id="PTHR36919:SF3">
    <property type="entry name" value="BLL5882 PROTEIN"/>
    <property type="match status" value="1"/>
</dbReference>